<organism evidence="13">
    <name type="scientific">Moorena producens (strain JHB)</name>
    <dbReference type="NCBI Taxonomy" id="1454205"/>
    <lineage>
        <taxon>Bacteria</taxon>
        <taxon>Bacillati</taxon>
        <taxon>Cyanobacteriota</taxon>
        <taxon>Cyanophyceae</taxon>
        <taxon>Coleofasciculales</taxon>
        <taxon>Coleofasciculaceae</taxon>
        <taxon>Moorena</taxon>
    </lineage>
</organism>
<evidence type="ECO:0000256" key="6">
    <source>
        <dbReference type="ARBA" id="ARBA00023008"/>
    </source>
</evidence>
<dbReference type="SUPFAM" id="SSF49503">
    <property type="entry name" value="Cupredoxins"/>
    <property type="match status" value="1"/>
</dbReference>
<dbReference type="GO" id="GO:0016020">
    <property type="term" value="C:membrane"/>
    <property type="evidence" value="ECO:0007669"/>
    <property type="project" value="UniProtKB-SubCell"/>
</dbReference>
<dbReference type="EMBL" id="CP017708">
    <property type="protein sequence ID" value="AOY84604.2"/>
    <property type="molecule type" value="Genomic_DNA"/>
</dbReference>
<dbReference type="PANTHER" id="PTHR34192:SF10">
    <property type="entry name" value="PLASTOCYANIN MAJOR ISOFORM, CHLOROPLASTIC-RELATED"/>
    <property type="match status" value="1"/>
</dbReference>
<accession>A0A1D9GAP3</accession>
<feature type="region of interest" description="Disordered" evidence="10">
    <location>
        <begin position="35"/>
        <end position="136"/>
    </location>
</feature>
<keyword evidence="8" id="KW-0472">Membrane</keyword>
<reference evidence="13" key="2">
    <citation type="submission" date="2022-10" db="EMBL/GenBank/DDBJ databases">
        <authorList>
            <person name="Ngo T.-E."/>
        </authorList>
    </citation>
    <scope>NUCLEOTIDE SEQUENCE</scope>
    <source>
        <strain evidence="13">JHB</strain>
    </source>
</reference>
<feature type="binding site" evidence="9">
    <location>
        <position position="202"/>
    </location>
    <ligand>
        <name>Cu cation</name>
        <dbReference type="ChEBI" id="CHEBI:23378"/>
    </ligand>
</feature>
<evidence type="ECO:0000256" key="5">
    <source>
        <dbReference type="ARBA" id="ARBA00022982"/>
    </source>
</evidence>
<feature type="chain" id="PRO_5039574145" evidence="11">
    <location>
        <begin position="28"/>
        <end position="217"/>
    </location>
</feature>
<name>A0A1D9GAP3_MOOP1</name>
<feature type="domain" description="Blue (type 1) copper" evidence="12">
    <location>
        <begin position="127"/>
        <end position="214"/>
    </location>
</feature>
<protein>
    <submittedName>
        <fullName evidence="13">Plastocyanin</fullName>
    </submittedName>
</protein>
<dbReference type="CDD" id="cd04219">
    <property type="entry name" value="Plastocyanin"/>
    <property type="match status" value="1"/>
</dbReference>
<reference evidence="13" key="1">
    <citation type="journal article" date="2017" name="Proc. Natl. Acad. Sci. U.S.A.">
        <title>Comparative genomics uncovers the prolific and distinctive metabolic potential of the cyanobacterial genus Moorea.</title>
        <authorList>
            <person name="Leao T."/>
            <person name="Castelao G."/>
            <person name="Korobeynikov A."/>
            <person name="Monroe E.A."/>
            <person name="Podell S."/>
            <person name="Glukhov E."/>
            <person name="Allen E.E."/>
            <person name="Gerwick W.H."/>
            <person name="Gerwick L."/>
        </authorList>
    </citation>
    <scope>NUCLEOTIDE SEQUENCE</scope>
    <source>
        <strain evidence="13">JHB</strain>
    </source>
</reference>
<feature type="compositionally biased region" description="Low complexity" evidence="10">
    <location>
        <begin position="105"/>
        <end position="125"/>
    </location>
</feature>
<proteinExistence type="inferred from homology"/>
<dbReference type="NCBIfam" id="TIGR02656">
    <property type="entry name" value="cyanin_plasto"/>
    <property type="match status" value="1"/>
</dbReference>
<feature type="binding site" evidence="9">
    <location>
        <position position="199"/>
    </location>
    <ligand>
        <name>Cu cation</name>
        <dbReference type="ChEBI" id="CHEBI:23378"/>
    </ligand>
</feature>
<dbReference type="InterPro" id="IPR008972">
    <property type="entry name" value="Cupredoxin"/>
</dbReference>
<keyword evidence="6 9" id="KW-0186">Copper</keyword>
<dbReference type="GO" id="GO:0009055">
    <property type="term" value="F:electron transfer activity"/>
    <property type="evidence" value="ECO:0007669"/>
    <property type="project" value="InterPro"/>
</dbReference>
<evidence type="ECO:0000256" key="11">
    <source>
        <dbReference type="SAM" id="SignalP"/>
    </source>
</evidence>
<feature type="binding site" evidence="9">
    <location>
        <position position="207"/>
    </location>
    <ligand>
        <name>Cu cation</name>
        <dbReference type="ChEBI" id="CHEBI:23378"/>
    </ligand>
</feature>
<comment type="similarity">
    <text evidence="2">Belongs to the plastocyanin family.</text>
</comment>
<dbReference type="InterPro" id="IPR000923">
    <property type="entry name" value="BlueCu_1"/>
</dbReference>
<keyword evidence="3" id="KW-0813">Transport</keyword>
<dbReference type="PRINTS" id="PR00157">
    <property type="entry name" value="PLASTOCYANIN"/>
</dbReference>
<dbReference type="GO" id="GO:0005507">
    <property type="term" value="F:copper ion binding"/>
    <property type="evidence" value="ECO:0007669"/>
    <property type="project" value="InterPro"/>
</dbReference>
<evidence type="ECO:0000256" key="1">
    <source>
        <dbReference type="ARBA" id="ARBA00004170"/>
    </source>
</evidence>
<dbReference type="PANTHER" id="PTHR34192">
    <property type="entry name" value="PLASTOCYANIN MAJOR ISOFORM, CHLOROPLASTIC-RELATED"/>
    <property type="match status" value="1"/>
</dbReference>
<comment type="subcellular location">
    <subcellularLocation>
        <location evidence="1">Membrane</location>
        <topology evidence="1">Peripheral membrane protein</topology>
    </subcellularLocation>
</comment>
<dbReference type="Gene3D" id="2.60.40.420">
    <property type="entry name" value="Cupredoxins - blue copper proteins"/>
    <property type="match status" value="1"/>
</dbReference>
<dbReference type="PROSITE" id="PS00196">
    <property type="entry name" value="COPPER_BLUE"/>
    <property type="match status" value="1"/>
</dbReference>
<keyword evidence="11" id="KW-0732">Signal</keyword>
<gene>
    <name evidence="13" type="primary">petE</name>
    <name evidence="13" type="ORF">BJP36_10250</name>
</gene>
<dbReference type="PROSITE" id="PS51257">
    <property type="entry name" value="PROKAR_LIPOPROTEIN"/>
    <property type="match status" value="1"/>
</dbReference>
<evidence type="ECO:0000256" key="9">
    <source>
        <dbReference type="PIRSR" id="PIRSR602387-1"/>
    </source>
</evidence>
<dbReference type="InterPro" id="IPR028871">
    <property type="entry name" value="BlueCu_1_BS"/>
</dbReference>
<evidence type="ECO:0000259" key="12">
    <source>
        <dbReference type="Pfam" id="PF00127"/>
    </source>
</evidence>
<dbReference type="InterPro" id="IPR001235">
    <property type="entry name" value="Copper_blue_Plastocyanin"/>
</dbReference>
<keyword evidence="5" id="KW-0249">Electron transport</keyword>
<keyword evidence="4 9" id="KW-0479">Metal-binding</keyword>
<evidence type="ECO:0000256" key="4">
    <source>
        <dbReference type="ARBA" id="ARBA00022723"/>
    </source>
</evidence>
<dbReference type="InterPro" id="IPR002387">
    <property type="entry name" value="Plastocyanin"/>
</dbReference>
<dbReference type="PRINTS" id="PR00156">
    <property type="entry name" value="COPPERBLUE"/>
</dbReference>
<sequence length="217" mass="22591">MKNIALKKLLSLLVVTVCILTFTYGCGGATTATVPPETTPAPAAEVAQEAESPAETTEVAEEEPAPAEATEVAEEEPAPAEATEVAEEEPAPAEATEVAEEEPTTAEPTEVAEAPEPAAAAGPETHTVKMGTDSGQLKFEPSSLTIKAGETVKWVMNNIGPHNVVFEDAPSLTHKNMLMAKGSSYTSTFDEPGKYSYYCAPHRGAGMTGEIIVEAGS</sequence>
<evidence type="ECO:0000256" key="7">
    <source>
        <dbReference type="ARBA" id="ARBA00023078"/>
    </source>
</evidence>
<dbReference type="Proteomes" id="UP000176944">
    <property type="component" value="Chromosome"/>
</dbReference>
<evidence type="ECO:0000256" key="2">
    <source>
        <dbReference type="ARBA" id="ARBA00005338"/>
    </source>
</evidence>
<dbReference type="AlphaFoldDB" id="A0A1D9GAP3"/>
<evidence type="ECO:0000256" key="10">
    <source>
        <dbReference type="SAM" id="MobiDB-lite"/>
    </source>
</evidence>
<evidence type="ECO:0000256" key="8">
    <source>
        <dbReference type="ARBA" id="ARBA00023136"/>
    </source>
</evidence>
<keyword evidence="7" id="KW-0793">Thylakoid</keyword>
<dbReference type="Pfam" id="PF00127">
    <property type="entry name" value="Copper-bind"/>
    <property type="match status" value="1"/>
</dbReference>
<feature type="compositionally biased region" description="Low complexity" evidence="10">
    <location>
        <begin position="35"/>
        <end position="57"/>
    </location>
</feature>
<feature type="signal peptide" evidence="11">
    <location>
        <begin position="1"/>
        <end position="27"/>
    </location>
</feature>
<evidence type="ECO:0000313" key="13">
    <source>
        <dbReference type="EMBL" id="AOY84604.2"/>
    </source>
</evidence>
<feature type="binding site" evidence="9">
    <location>
        <position position="162"/>
    </location>
    <ligand>
        <name>Cu cation</name>
        <dbReference type="ChEBI" id="CHEBI:23378"/>
    </ligand>
</feature>
<comment type="cofactor">
    <cofactor evidence="9">
        <name>Cu(2+)</name>
        <dbReference type="ChEBI" id="CHEBI:29036"/>
    </cofactor>
    <text evidence="9">The crystal structure with reduced Cu(1+) has also been determined.</text>
</comment>
<feature type="compositionally biased region" description="Acidic residues" evidence="10">
    <location>
        <begin position="58"/>
        <end position="104"/>
    </location>
</feature>
<evidence type="ECO:0000256" key="3">
    <source>
        <dbReference type="ARBA" id="ARBA00022448"/>
    </source>
</evidence>